<dbReference type="KEGG" id="slf:JEQ17_39590"/>
<dbReference type="GO" id="GO:0015074">
    <property type="term" value="P:DNA integration"/>
    <property type="evidence" value="ECO:0007669"/>
    <property type="project" value="InterPro"/>
</dbReference>
<dbReference type="Gene3D" id="1.10.443.10">
    <property type="entry name" value="Intergrase catalytic core"/>
    <property type="match status" value="1"/>
</dbReference>
<evidence type="ECO:0000256" key="2">
    <source>
        <dbReference type="SAM" id="MobiDB-lite"/>
    </source>
</evidence>
<dbReference type="AlphaFoldDB" id="A0A7T7L1U5"/>
<dbReference type="GO" id="GO:0003677">
    <property type="term" value="F:DNA binding"/>
    <property type="evidence" value="ECO:0007669"/>
    <property type="project" value="InterPro"/>
</dbReference>
<feature type="region of interest" description="Disordered" evidence="2">
    <location>
        <begin position="73"/>
        <end position="129"/>
    </location>
</feature>
<keyword evidence="4" id="KW-1185">Reference proteome</keyword>
<evidence type="ECO:0000256" key="1">
    <source>
        <dbReference type="ARBA" id="ARBA00023172"/>
    </source>
</evidence>
<dbReference type="SUPFAM" id="SSF56349">
    <property type="entry name" value="DNA breaking-rejoining enzymes"/>
    <property type="match status" value="1"/>
</dbReference>
<proteinExistence type="predicted"/>
<dbReference type="RefSeq" id="WP_200399732.1">
    <property type="nucleotide sequence ID" value="NZ_CP066831.1"/>
</dbReference>
<sequence length="152" mass="16415">MTEVQTFIRGIERDRLNAALLLFLMGFRPAEVVGLRWKYLDLKLATLEIARTRTMIGNVTVLEKDAKAEAGERALPLPGSVLTPCRGSARSKAERSSQLGRATPTRGTSSSTRWGYRGTRGTCASTPGTASTGAIKKTCVRNNLLGDLPHGI</sequence>
<gene>
    <name evidence="3" type="ORF">JEQ17_39590</name>
</gene>
<evidence type="ECO:0008006" key="5">
    <source>
        <dbReference type="Google" id="ProtNLM"/>
    </source>
</evidence>
<feature type="compositionally biased region" description="Polar residues" evidence="2">
    <location>
        <begin position="96"/>
        <end position="113"/>
    </location>
</feature>
<evidence type="ECO:0000313" key="3">
    <source>
        <dbReference type="EMBL" id="QQM44912.1"/>
    </source>
</evidence>
<reference evidence="3 4" key="1">
    <citation type="submission" date="2020-12" db="EMBL/GenBank/DDBJ databases">
        <title>A novel species.</title>
        <authorList>
            <person name="Li K."/>
        </authorList>
    </citation>
    <scope>NUCLEOTIDE SEQUENCE [LARGE SCALE GENOMIC DNA]</scope>
    <source>
        <strain evidence="3 4">ZYC-3</strain>
    </source>
</reference>
<dbReference type="InterPro" id="IPR011010">
    <property type="entry name" value="DNA_brk_join_enz"/>
</dbReference>
<dbReference type="GO" id="GO:0006310">
    <property type="term" value="P:DNA recombination"/>
    <property type="evidence" value="ECO:0007669"/>
    <property type="project" value="UniProtKB-KW"/>
</dbReference>
<dbReference type="Proteomes" id="UP000595636">
    <property type="component" value="Chromosome"/>
</dbReference>
<accession>A0A7T7L1U5</accession>
<protein>
    <recommendedName>
        <fullName evidence="5">Tyr recombinase domain-containing protein</fullName>
    </recommendedName>
</protein>
<organism evidence="3 4">
    <name type="scientific">Streptomyces liliifuscus</name>
    <dbReference type="NCBI Taxonomy" id="2797636"/>
    <lineage>
        <taxon>Bacteria</taxon>
        <taxon>Bacillati</taxon>
        <taxon>Actinomycetota</taxon>
        <taxon>Actinomycetes</taxon>
        <taxon>Kitasatosporales</taxon>
        <taxon>Streptomycetaceae</taxon>
        <taxon>Streptomyces</taxon>
    </lineage>
</organism>
<dbReference type="InterPro" id="IPR013762">
    <property type="entry name" value="Integrase-like_cat_sf"/>
</dbReference>
<keyword evidence="1" id="KW-0233">DNA recombination</keyword>
<evidence type="ECO:0000313" key="4">
    <source>
        <dbReference type="Proteomes" id="UP000595636"/>
    </source>
</evidence>
<name>A0A7T7L1U5_9ACTN</name>
<dbReference type="EMBL" id="CP066831">
    <property type="protein sequence ID" value="QQM44912.1"/>
    <property type="molecule type" value="Genomic_DNA"/>
</dbReference>